<keyword evidence="9 12" id="KW-0810">Translation regulation</keyword>
<evidence type="ECO:0000256" key="7">
    <source>
        <dbReference type="ARBA" id="ARBA00022801"/>
    </source>
</evidence>
<dbReference type="PROSITE" id="PS00211">
    <property type="entry name" value="ABC_TRANSPORTER_1"/>
    <property type="match status" value="1"/>
</dbReference>
<feature type="binding site" evidence="12">
    <location>
        <begin position="39"/>
        <end position="46"/>
    </location>
    <ligand>
        <name>ATP</name>
        <dbReference type="ChEBI" id="CHEBI:30616"/>
        <label>1</label>
    </ligand>
</feature>
<evidence type="ECO:0000313" key="14">
    <source>
        <dbReference type="EMBL" id="BBD77401.1"/>
    </source>
</evidence>
<dbReference type="Pfam" id="PF12848">
    <property type="entry name" value="ABC_tran_Xtn"/>
    <property type="match status" value="1"/>
</dbReference>
<dbReference type="EC" id="3.6.1.-" evidence="12"/>
<keyword evidence="3 12" id="KW-0820">tRNA-binding</keyword>
<evidence type="ECO:0000256" key="6">
    <source>
        <dbReference type="ARBA" id="ARBA00022741"/>
    </source>
</evidence>
<dbReference type="InterPro" id="IPR022374">
    <property type="entry name" value="EttA"/>
</dbReference>
<dbReference type="EMBL" id="AP018558">
    <property type="protein sequence ID" value="BBD77401.1"/>
    <property type="molecule type" value="Genomic_DNA"/>
</dbReference>
<evidence type="ECO:0000256" key="10">
    <source>
        <dbReference type="ARBA" id="ARBA00022884"/>
    </source>
</evidence>
<keyword evidence="11 12" id="KW-0648">Protein biosynthesis</keyword>
<dbReference type="PANTHER" id="PTHR43858">
    <property type="entry name" value="ENERGY-DEPENDENT TRANSLATIONAL THROTTLE PROTEIN ETTA"/>
    <property type="match status" value="1"/>
</dbReference>
<dbReference type="PANTHER" id="PTHR43858:SF1">
    <property type="entry name" value="ABC TRANSPORTER-RELATED PROTEIN"/>
    <property type="match status" value="1"/>
</dbReference>
<dbReference type="CDD" id="cd03221">
    <property type="entry name" value="ABCF_EF-3"/>
    <property type="match status" value="2"/>
</dbReference>
<evidence type="ECO:0000313" key="15">
    <source>
        <dbReference type="Proteomes" id="UP000262004"/>
    </source>
</evidence>
<dbReference type="InterPro" id="IPR032781">
    <property type="entry name" value="ABC_tran_Xtn"/>
</dbReference>
<keyword evidence="15" id="KW-1185">Reference proteome</keyword>
<proteinExistence type="inferred from homology"/>
<dbReference type="Pfam" id="PF00005">
    <property type="entry name" value="ABC_tran"/>
    <property type="match status" value="2"/>
</dbReference>
<evidence type="ECO:0000256" key="2">
    <source>
        <dbReference type="ARBA" id="ARBA00022490"/>
    </source>
</evidence>
<comment type="subunit">
    <text evidence="12">Monomer. Probably contacts ribosomal proteins L1, L5, L33 and S7, the 16S and 23S rRNA and the P-site containing tRNA(fMet).</text>
</comment>
<feature type="domain" description="ABC transporter" evidence="13">
    <location>
        <begin position="323"/>
        <end position="549"/>
    </location>
</feature>
<dbReference type="GO" id="GO:0005737">
    <property type="term" value="C:cytoplasm"/>
    <property type="evidence" value="ECO:0007669"/>
    <property type="project" value="UniProtKB-SubCell"/>
</dbReference>
<comment type="domain">
    <text evidence="12">The P-site tRNA interaction motif (PtIM domain) probably interacts with the P-site tRNA(fMet) as well as the 23S rRNA.</text>
</comment>
<dbReference type="NCBIfam" id="NF008775">
    <property type="entry name" value="PRK11819.1"/>
    <property type="match status" value="1"/>
</dbReference>
<keyword evidence="8 12" id="KW-0067">ATP-binding</keyword>
<dbReference type="NCBIfam" id="TIGR03719">
    <property type="entry name" value="ABC_ABC_ChvD"/>
    <property type="match status" value="1"/>
</dbReference>
<evidence type="ECO:0000256" key="5">
    <source>
        <dbReference type="ARBA" id="ARBA00022737"/>
    </source>
</evidence>
<dbReference type="KEGG" id="htl:HPTL_1137"/>
<dbReference type="SMART" id="SM00382">
    <property type="entry name" value="AAA"/>
    <property type="match status" value="2"/>
</dbReference>
<comment type="function">
    <text evidence="12">A translation factor that gates the progression of the 70S ribosomal initiation complex (IC, containing tRNA(fMet) in the P-site) into the translation elongation cycle by using a mechanism sensitive to the ATP/ADP ratio. Binds to the 70S ribosome E-site where it modulates the state of the translating ribosome during subunit translocation. ATP hydrolysis probably frees it from the ribosome, which can enter the elongation phase.</text>
</comment>
<feature type="domain" description="ABC transporter" evidence="13">
    <location>
        <begin position="6"/>
        <end position="258"/>
    </location>
</feature>
<feature type="binding site" evidence="12">
    <location>
        <begin position="355"/>
        <end position="362"/>
    </location>
    <ligand>
        <name>ATP</name>
        <dbReference type="ChEBI" id="CHEBI:30616"/>
        <label>2</label>
    </ligand>
</feature>
<dbReference type="FunFam" id="3.40.50.300:FF:000183">
    <property type="entry name" value="ABC transporter ATP-binding protein yjjK"/>
    <property type="match status" value="1"/>
</dbReference>
<keyword evidence="4 12" id="KW-0699">rRNA-binding</keyword>
<feature type="region of interest" description="Arm" evidence="12">
    <location>
        <begin position="95"/>
        <end position="139"/>
    </location>
</feature>
<evidence type="ECO:0000256" key="9">
    <source>
        <dbReference type="ARBA" id="ARBA00022845"/>
    </source>
</evidence>
<accession>A0A2Z6DY30</accession>
<dbReference type="GO" id="GO:0016887">
    <property type="term" value="F:ATP hydrolysis activity"/>
    <property type="evidence" value="ECO:0007669"/>
    <property type="project" value="UniProtKB-UniRule"/>
</dbReference>
<dbReference type="OrthoDB" id="5287489at2"/>
<dbReference type="GO" id="GO:0019843">
    <property type="term" value="F:rRNA binding"/>
    <property type="evidence" value="ECO:0007669"/>
    <property type="project" value="UniProtKB-UniRule"/>
</dbReference>
<name>A0A2Z6DY30_HYDTE</name>
<keyword evidence="6 12" id="KW-0547">Nucleotide-binding</keyword>
<protein>
    <recommendedName>
        <fullName evidence="12">Energy-dependent translational throttle protein EttA</fullName>
        <ecNumber evidence="12">3.6.1.-</ecNumber>
    </recommendedName>
    <alternativeName>
        <fullName evidence="12">Translational regulatory factor EttA</fullName>
    </alternativeName>
</protein>
<evidence type="ECO:0000256" key="4">
    <source>
        <dbReference type="ARBA" id="ARBA00022730"/>
    </source>
</evidence>
<evidence type="ECO:0000256" key="8">
    <source>
        <dbReference type="ARBA" id="ARBA00022840"/>
    </source>
</evidence>
<evidence type="ECO:0000256" key="11">
    <source>
        <dbReference type="ARBA" id="ARBA00022917"/>
    </source>
</evidence>
<gene>
    <name evidence="12" type="primary">ettA</name>
    <name evidence="14" type="ORF">HPTL_1137</name>
</gene>
<dbReference type="InterPro" id="IPR003593">
    <property type="entry name" value="AAA+_ATPase"/>
</dbReference>
<comment type="subcellular location">
    <subcellularLocation>
        <location evidence="12">Cytoplasm</location>
    </subcellularLocation>
    <text evidence="12">Associates with ribosomes and polysomes.</text>
</comment>
<keyword evidence="10 12" id="KW-0694">RNA-binding</keyword>
<sequence>MAQYVMSMFRVSKTVPPKRQIIKDISLSFFPGAKIGLLGLNGAGKSTVLRIMAGVDKEYEGEVQWQPGIKIGYLPQEPELDPNKTVREEVESGLGTIIEAKKRLDEIYAAYAEPDADFDKLAEEQAKYEAILANAGADIENQMEQAADALRLPPWDAKIANLSGGEKRRVALAKLLLSKPDMLLLDEPTNHLDAESVEWLEQYLVRFPGTVVAVTHDRYFLDNAAEWILELDRGEGIPWKGNYSSWLEQKEKRLEQEAKAEAARLKAMKHELEWVRSNPKGRQAKSKARLARFEELASVEYQRRNETQEIFIPPGERLGDQVIEFRNVSKGFGDRLLIDNLSFIVPKGAIVGIIGPNGAGKSTLFRMILGKEQPDSGEILIGPTVKIAAVDQTREGLDPNKTVWEEVSNGQDILKIGNFEINSRAYLGRFNFKGADQQKIVGKLSGGERGRLHLAKTLLQGGNVLLLDEPSNDLDVETLRALEEALLEFPGCALVVSHDRWFLDRICTHILAAEGDSQWTFFEGNYREYEEDKKRRLGEEAAKPKRIRYKPITRS</sequence>
<keyword evidence="5 12" id="KW-0677">Repeat</keyword>
<dbReference type="FunFam" id="3.40.50.300:FF:000011">
    <property type="entry name" value="Putative ABC transporter ATP-binding component"/>
    <property type="match status" value="1"/>
</dbReference>
<dbReference type="PROSITE" id="PS50893">
    <property type="entry name" value="ABC_TRANSPORTER_2"/>
    <property type="match status" value="2"/>
</dbReference>
<evidence type="ECO:0000256" key="1">
    <source>
        <dbReference type="ARBA" id="ARBA00005868"/>
    </source>
</evidence>
<dbReference type="GO" id="GO:0000049">
    <property type="term" value="F:tRNA binding"/>
    <property type="evidence" value="ECO:0007669"/>
    <property type="project" value="UniProtKB-UniRule"/>
</dbReference>
<keyword evidence="2 12" id="KW-0963">Cytoplasm</keyword>
<dbReference type="Gene3D" id="3.40.50.300">
    <property type="entry name" value="P-loop containing nucleotide triphosphate hydrolases"/>
    <property type="match status" value="2"/>
</dbReference>
<dbReference type="InterPro" id="IPR017871">
    <property type="entry name" value="ABC_transporter-like_CS"/>
</dbReference>
<comment type="similarity">
    <text evidence="1 12">Belongs to the ABC transporter superfamily. ABCF family. Translational throttle EttA subfamily.</text>
</comment>
<dbReference type="GO" id="GO:0005524">
    <property type="term" value="F:ATP binding"/>
    <property type="evidence" value="ECO:0007669"/>
    <property type="project" value="UniProtKB-UniRule"/>
</dbReference>
<dbReference type="RefSeq" id="WP_119335140.1">
    <property type="nucleotide sequence ID" value="NZ_AP018558.1"/>
</dbReference>
<comment type="domain">
    <text evidence="12">The arm domain is inserted in the first ABC transporter domain. Probably contacts ribosomal protein L1.</text>
</comment>
<comment type="catalytic activity">
    <reaction evidence="12">
        <text>ATP + H2O = ADP + phosphate + H(+)</text>
        <dbReference type="Rhea" id="RHEA:13065"/>
        <dbReference type="ChEBI" id="CHEBI:15377"/>
        <dbReference type="ChEBI" id="CHEBI:15378"/>
        <dbReference type="ChEBI" id="CHEBI:30616"/>
        <dbReference type="ChEBI" id="CHEBI:43474"/>
        <dbReference type="ChEBI" id="CHEBI:456216"/>
    </reaction>
</comment>
<evidence type="ECO:0000256" key="12">
    <source>
        <dbReference type="HAMAP-Rule" id="MF_00847"/>
    </source>
</evidence>
<evidence type="ECO:0000256" key="3">
    <source>
        <dbReference type="ARBA" id="ARBA00022555"/>
    </source>
</evidence>
<dbReference type="AlphaFoldDB" id="A0A2Z6DY30"/>
<dbReference type="GO" id="GO:0043022">
    <property type="term" value="F:ribosome binding"/>
    <property type="evidence" value="ECO:0007669"/>
    <property type="project" value="UniProtKB-UniRule"/>
</dbReference>
<dbReference type="HAMAP" id="MF_00847">
    <property type="entry name" value="EttA"/>
    <property type="match status" value="1"/>
</dbReference>
<evidence type="ECO:0000259" key="13">
    <source>
        <dbReference type="PROSITE" id="PS50893"/>
    </source>
</evidence>
<dbReference type="InterPro" id="IPR003439">
    <property type="entry name" value="ABC_transporter-like_ATP-bd"/>
</dbReference>
<dbReference type="GO" id="GO:0045900">
    <property type="term" value="P:negative regulation of translational elongation"/>
    <property type="evidence" value="ECO:0007669"/>
    <property type="project" value="UniProtKB-UniRule"/>
</dbReference>
<dbReference type="SUPFAM" id="SSF52540">
    <property type="entry name" value="P-loop containing nucleoside triphosphate hydrolases"/>
    <property type="match status" value="2"/>
</dbReference>
<dbReference type="GO" id="GO:0006412">
    <property type="term" value="P:translation"/>
    <property type="evidence" value="ECO:0007669"/>
    <property type="project" value="UniProtKB-KW"/>
</dbReference>
<dbReference type="Proteomes" id="UP000262004">
    <property type="component" value="Chromosome"/>
</dbReference>
<feature type="region of interest" description="PtIM" evidence="12">
    <location>
        <begin position="241"/>
        <end position="321"/>
    </location>
</feature>
<dbReference type="InterPro" id="IPR027417">
    <property type="entry name" value="P-loop_NTPase"/>
</dbReference>
<keyword evidence="7 12" id="KW-0378">Hydrolase</keyword>
<organism evidence="14 15">
    <name type="scientific">Hydrogenophilus thermoluteolus</name>
    <name type="common">Pseudomonas hydrogenothermophila</name>
    <dbReference type="NCBI Taxonomy" id="297"/>
    <lineage>
        <taxon>Bacteria</taxon>
        <taxon>Pseudomonadati</taxon>
        <taxon>Pseudomonadota</taxon>
        <taxon>Hydrogenophilia</taxon>
        <taxon>Hydrogenophilales</taxon>
        <taxon>Hydrogenophilaceae</taxon>
        <taxon>Hydrogenophilus</taxon>
    </lineage>
</organism>
<reference evidence="14 15" key="1">
    <citation type="submission" date="2018-04" db="EMBL/GenBank/DDBJ databases">
        <title>Complete genome sequence of Hydrogenophilus thermoluteolus TH-1.</title>
        <authorList>
            <person name="Arai H."/>
        </authorList>
    </citation>
    <scope>NUCLEOTIDE SEQUENCE [LARGE SCALE GENOMIC DNA]</scope>
    <source>
        <strain evidence="14 15">TH-1</strain>
    </source>
</reference>